<keyword evidence="4 5" id="KW-0472">Membrane</keyword>
<evidence type="ECO:0000313" key="7">
    <source>
        <dbReference type="EMBL" id="MBK1882318.1"/>
    </source>
</evidence>
<keyword evidence="2 5" id="KW-0812">Transmembrane</keyword>
<proteinExistence type="predicted"/>
<dbReference type="Gene3D" id="2.40.50.140">
    <property type="entry name" value="Nucleic acid-binding proteins"/>
    <property type="match status" value="1"/>
</dbReference>
<feature type="transmembrane region" description="Helical" evidence="5">
    <location>
        <begin position="43"/>
        <end position="67"/>
    </location>
</feature>
<evidence type="ECO:0000256" key="3">
    <source>
        <dbReference type="ARBA" id="ARBA00022989"/>
    </source>
</evidence>
<dbReference type="GO" id="GO:0005886">
    <property type="term" value="C:plasma membrane"/>
    <property type="evidence" value="ECO:0007669"/>
    <property type="project" value="TreeGrafter"/>
</dbReference>
<evidence type="ECO:0000256" key="1">
    <source>
        <dbReference type="ARBA" id="ARBA00004141"/>
    </source>
</evidence>
<dbReference type="InterPro" id="IPR052165">
    <property type="entry name" value="Membrane_assoc_protease"/>
</dbReference>
<comment type="subcellular location">
    <subcellularLocation>
        <location evidence="1">Membrane</location>
        <topology evidence="1">Multi-pass membrane protein</topology>
    </subcellularLocation>
</comment>
<dbReference type="Proteomes" id="UP000603141">
    <property type="component" value="Unassembled WGS sequence"/>
</dbReference>
<organism evidence="7 8">
    <name type="scientific">Luteolibacter pohnpeiensis</name>
    <dbReference type="NCBI Taxonomy" id="454153"/>
    <lineage>
        <taxon>Bacteria</taxon>
        <taxon>Pseudomonadati</taxon>
        <taxon>Verrucomicrobiota</taxon>
        <taxon>Verrucomicrobiia</taxon>
        <taxon>Verrucomicrobiales</taxon>
        <taxon>Verrucomicrobiaceae</taxon>
        <taxon>Luteolibacter</taxon>
    </lineage>
</organism>
<dbReference type="AlphaFoldDB" id="A0A934SBM2"/>
<dbReference type="PANTHER" id="PTHR33507:SF3">
    <property type="entry name" value="INNER MEMBRANE PROTEIN YBBJ"/>
    <property type="match status" value="1"/>
</dbReference>
<name>A0A934SBM2_9BACT</name>
<protein>
    <recommendedName>
        <fullName evidence="6">NfeD-like C-terminal domain-containing protein</fullName>
    </recommendedName>
</protein>
<keyword evidence="8" id="KW-1185">Reference proteome</keyword>
<dbReference type="RefSeq" id="WP_200269335.1">
    <property type="nucleotide sequence ID" value="NZ_JAENIJ010000009.1"/>
</dbReference>
<keyword evidence="3 5" id="KW-1133">Transmembrane helix</keyword>
<evidence type="ECO:0000256" key="4">
    <source>
        <dbReference type="ARBA" id="ARBA00023136"/>
    </source>
</evidence>
<dbReference type="PANTHER" id="PTHR33507">
    <property type="entry name" value="INNER MEMBRANE PROTEIN YBBJ"/>
    <property type="match status" value="1"/>
</dbReference>
<dbReference type="InterPro" id="IPR002810">
    <property type="entry name" value="NfeD-like_C"/>
</dbReference>
<sequence length="159" mass="16711">MMMVSILFLLGIVALVVEVIIPGGILGAIGALLMLIGCGVAFSTFGALGGLVAIFTAILLAGITFYLEFRVLPKTKIGRRAFLSSEVRGVSAAFGTEARELIGKTAEALTLLSPSGYVRIDGQRYEAFCQSGQAPVGSALEVIDADNFRLIVKKQSILS</sequence>
<comment type="caution">
    <text evidence="7">The sequence shown here is derived from an EMBL/GenBank/DDBJ whole genome shotgun (WGS) entry which is preliminary data.</text>
</comment>
<accession>A0A934SBM2</accession>
<evidence type="ECO:0000256" key="2">
    <source>
        <dbReference type="ARBA" id="ARBA00022692"/>
    </source>
</evidence>
<dbReference type="SUPFAM" id="SSF141322">
    <property type="entry name" value="NfeD domain-like"/>
    <property type="match status" value="1"/>
</dbReference>
<dbReference type="InterPro" id="IPR012340">
    <property type="entry name" value="NA-bd_OB-fold"/>
</dbReference>
<feature type="domain" description="NfeD-like C-terminal" evidence="6">
    <location>
        <begin position="99"/>
        <end position="154"/>
    </location>
</feature>
<evidence type="ECO:0000259" key="6">
    <source>
        <dbReference type="Pfam" id="PF01957"/>
    </source>
</evidence>
<dbReference type="EMBL" id="JAENIJ010000009">
    <property type="protein sequence ID" value="MBK1882318.1"/>
    <property type="molecule type" value="Genomic_DNA"/>
</dbReference>
<reference evidence="7" key="1">
    <citation type="submission" date="2021-01" db="EMBL/GenBank/DDBJ databases">
        <title>Modified the classification status of verrucomicrobia.</title>
        <authorList>
            <person name="Feng X."/>
        </authorList>
    </citation>
    <scope>NUCLEOTIDE SEQUENCE</scope>
    <source>
        <strain evidence="7">KCTC 22041</strain>
    </source>
</reference>
<gene>
    <name evidence="7" type="ORF">JIN85_07825</name>
</gene>
<evidence type="ECO:0000313" key="8">
    <source>
        <dbReference type="Proteomes" id="UP000603141"/>
    </source>
</evidence>
<evidence type="ECO:0000256" key="5">
    <source>
        <dbReference type="SAM" id="Phobius"/>
    </source>
</evidence>
<dbReference type="Pfam" id="PF01957">
    <property type="entry name" value="NfeD"/>
    <property type="match status" value="1"/>
</dbReference>